<feature type="compositionally biased region" description="Polar residues" evidence="1">
    <location>
        <begin position="459"/>
        <end position="470"/>
    </location>
</feature>
<evidence type="ECO:0000313" key="3">
    <source>
        <dbReference type="Proteomes" id="UP000521872"/>
    </source>
</evidence>
<organism evidence="2 3">
    <name type="scientific">Agrocybe pediades</name>
    <dbReference type="NCBI Taxonomy" id="84607"/>
    <lineage>
        <taxon>Eukaryota</taxon>
        <taxon>Fungi</taxon>
        <taxon>Dikarya</taxon>
        <taxon>Basidiomycota</taxon>
        <taxon>Agaricomycotina</taxon>
        <taxon>Agaricomycetes</taxon>
        <taxon>Agaricomycetidae</taxon>
        <taxon>Agaricales</taxon>
        <taxon>Agaricineae</taxon>
        <taxon>Strophariaceae</taxon>
        <taxon>Agrocybe</taxon>
    </lineage>
</organism>
<reference evidence="2 3" key="1">
    <citation type="submission" date="2019-12" db="EMBL/GenBank/DDBJ databases">
        <authorList>
            <person name="Floudas D."/>
            <person name="Bentzer J."/>
            <person name="Ahren D."/>
            <person name="Johansson T."/>
            <person name="Persson P."/>
            <person name="Tunlid A."/>
        </authorList>
    </citation>
    <scope>NUCLEOTIDE SEQUENCE [LARGE SCALE GENOMIC DNA]</scope>
    <source>
        <strain evidence="2 3">CBS 102.39</strain>
    </source>
</reference>
<feature type="region of interest" description="Disordered" evidence="1">
    <location>
        <begin position="250"/>
        <end position="555"/>
    </location>
</feature>
<protein>
    <submittedName>
        <fullName evidence="2">Uncharacterized protein</fullName>
    </submittedName>
</protein>
<feature type="compositionally biased region" description="Pro residues" evidence="1">
    <location>
        <begin position="427"/>
        <end position="437"/>
    </location>
</feature>
<dbReference type="Proteomes" id="UP000521872">
    <property type="component" value="Unassembled WGS sequence"/>
</dbReference>
<evidence type="ECO:0000313" key="2">
    <source>
        <dbReference type="EMBL" id="KAF4622536.1"/>
    </source>
</evidence>
<name>A0A8H4R5G1_9AGAR</name>
<accession>A0A8H4R5G1</accession>
<sequence>MLRGKFNYPDLDVLDSPLLSPNPLSAVLGNVPGSAIAERIFNDPDSWEDNDAEDSDFPVDIDGQDPLAWLTEEIEKFKAGLDSARFDDSPSTPTDKDKMNLTLVETPTSGTPELVPKHRISLIGGDANAGWKGIGKKANVRPISLAALFEHSNEDFSSGMQQQLSKILESGGIPHHIRPIPHSSALSPPSTSGSSSTLDTPLQLHTASSSGRSNGESPVSVYSASATLSFLEWYGIYPDSPRLDLAARRMQPKSARLQTPVLQVPSPRHATRPSSLLSPTETGPYKKPPAKRASSVPPPGLDLPANDANEARKPVPGQDVPHSPSPVAPQVHGQLSIERSLAHEQASAVDDAERGRTLHMVAPPPYTRTPSPVPPPSRINSNPTTPPVTSPPSRTGTPSRGNSGSQDAPRRLPSIPPEIGVTHSRPATPPQPLPPIPVHAQPQAPMLVAVGRPSAPTPVRTQSSPQPSTLPRSQSSSRAPSRSASPAASSIVARASCPSHSLQQQRPTSSIRSPLGGPAGPRTRSRASHNPSAITGSATPMSISSVTHRPPGLRL</sequence>
<feature type="compositionally biased region" description="Low complexity" evidence="1">
    <location>
        <begin position="183"/>
        <end position="202"/>
    </location>
</feature>
<gene>
    <name evidence="2" type="ORF">D9613_009183</name>
</gene>
<proteinExistence type="predicted"/>
<feature type="compositionally biased region" description="Polar residues" evidence="1">
    <location>
        <begin position="203"/>
        <end position="219"/>
    </location>
</feature>
<feature type="compositionally biased region" description="Polar residues" evidence="1">
    <location>
        <begin position="272"/>
        <end position="281"/>
    </location>
</feature>
<feature type="compositionally biased region" description="Low complexity" evidence="1">
    <location>
        <begin position="471"/>
        <end position="496"/>
    </location>
</feature>
<feature type="compositionally biased region" description="Polar residues" evidence="1">
    <location>
        <begin position="498"/>
        <end position="512"/>
    </location>
</feature>
<dbReference type="EMBL" id="JAACJL010000002">
    <property type="protein sequence ID" value="KAF4622536.1"/>
    <property type="molecule type" value="Genomic_DNA"/>
</dbReference>
<feature type="region of interest" description="Disordered" evidence="1">
    <location>
        <begin position="172"/>
        <end position="219"/>
    </location>
</feature>
<dbReference type="AlphaFoldDB" id="A0A8H4R5G1"/>
<keyword evidence="3" id="KW-1185">Reference proteome</keyword>
<feature type="compositionally biased region" description="Low complexity" evidence="1">
    <location>
        <begin position="391"/>
        <end position="401"/>
    </location>
</feature>
<comment type="caution">
    <text evidence="2">The sequence shown here is derived from an EMBL/GenBank/DDBJ whole genome shotgun (WGS) entry which is preliminary data.</text>
</comment>
<feature type="compositionally biased region" description="Polar residues" evidence="1">
    <location>
        <begin position="528"/>
        <end position="547"/>
    </location>
</feature>
<evidence type="ECO:0000256" key="1">
    <source>
        <dbReference type="SAM" id="MobiDB-lite"/>
    </source>
</evidence>
<feature type="compositionally biased region" description="Pro residues" evidence="1">
    <location>
        <begin position="362"/>
        <end position="377"/>
    </location>
</feature>